<dbReference type="GeneID" id="96611120"/>
<dbReference type="STRING" id="2045.KR76_20205"/>
<evidence type="ECO:0000313" key="1">
    <source>
        <dbReference type="EMBL" id="AIY18504.1"/>
    </source>
</evidence>
<reference evidence="1 2" key="1">
    <citation type="journal article" date="2015" name="Genome Announc.">
        <title>Complete Genome Sequence of Steroid-Transforming Nocardioides simplex VKM Ac-2033D.</title>
        <authorList>
            <person name="Shtratnikova V.Y."/>
            <person name="Schelkunov M.I."/>
            <person name="Pekov Y.A."/>
            <person name="Fokina V.V."/>
            <person name="Logacheva M.D."/>
            <person name="Sokolov S.L."/>
            <person name="Bragin E.Y."/>
            <person name="Ashapkin V.V."/>
            <person name="Donova M.V."/>
        </authorList>
    </citation>
    <scope>NUCLEOTIDE SEQUENCE [LARGE SCALE GENOMIC DNA]</scope>
    <source>
        <strain evidence="1 2">VKM Ac-2033D</strain>
    </source>
</reference>
<dbReference type="HOGENOM" id="CLU_470753_0_0_11"/>
<dbReference type="AlphaFoldDB" id="A0A0A1DME9"/>
<gene>
    <name evidence="1" type="ORF">KR76_20205</name>
</gene>
<dbReference type="RefSeq" id="WP_038680802.1">
    <property type="nucleotide sequence ID" value="NZ_BJMC01000010.1"/>
</dbReference>
<proteinExistence type="predicted"/>
<name>A0A0A1DME9_NOCSI</name>
<keyword evidence="2" id="KW-1185">Reference proteome</keyword>
<dbReference type="GO" id="GO:0016757">
    <property type="term" value="F:glycosyltransferase activity"/>
    <property type="evidence" value="ECO:0007669"/>
    <property type="project" value="InterPro"/>
</dbReference>
<dbReference type="Proteomes" id="UP000030300">
    <property type="component" value="Chromosome"/>
</dbReference>
<dbReference type="InterPro" id="IPR049625">
    <property type="entry name" value="Glyco_transf_61_cat"/>
</dbReference>
<dbReference type="EMBL" id="CP009896">
    <property type="protein sequence ID" value="AIY18504.1"/>
    <property type="molecule type" value="Genomic_DNA"/>
</dbReference>
<dbReference type="Pfam" id="PF04577">
    <property type="entry name" value="Glyco_transf_61"/>
    <property type="match status" value="1"/>
</dbReference>
<dbReference type="KEGG" id="psim:KR76_20205"/>
<accession>A0A0A1DME9</accession>
<protein>
    <submittedName>
        <fullName evidence="1">Uncharacterized protein</fullName>
    </submittedName>
</protein>
<dbReference type="eggNOG" id="COG4421">
    <property type="taxonomic scope" value="Bacteria"/>
</dbReference>
<organism evidence="1 2">
    <name type="scientific">Nocardioides simplex</name>
    <name type="common">Arthrobacter simplex</name>
    <dbReference type="NCBI Taxonomy" id="2045"/>
    <lineage>
        <taxon>Bacteria</taxon>
        <taxon>Bacillati</taxon>
        <taxon>Actinomycetota</taxon>
        <taxon>Actinomycetes</taxon>
        <taxon>Propionibacteriales</taxon>
        <taxon>Nocardioidaceae</taxon>
        <taxon>Pimelobacter</taxon>
    </lineage>
</organism>
<sequence length="520" mass="56889">MLGRRRRERRLLDREVRRHLADVGGRSVVVDGSQPADELFLDLATGAPCGVLVVDVAAREWPGLLARLLWHVRPGGALVFRGGEGRTADPLVQRLRTLDAIRAGERAPRATRRKGDDVRALAAAIGGWREAGPHLVVTSTVRALAKLREEQTDRLLAAGRLRGQVLASVPGATFTARCSVAQTDSAVRHAEVREITAPAMALRAYDDVVCAPRQVVVHDDVLLPDTFRRSHRHRLRSTALVDLAPDFASVRAALDDPAPLAGTWVHLDSEYPGHFGHLLTEQLSRMWAWPRILEEEPRPRVLLSTRTPRTALHAFERDVLGAFGVAEDDVVIIDRPVRVERLLSATPMLAQPGWVHPGIADAWRPTGAALAAGAAEREWPRRIFCARRGDKRACRNAAEVEALFADEGFAVVHPEELALAEQAALFRAADVVAGYAGAAMFNLCWTDAPKDVVLLVPESYTAENEYLMAAVQGHRLSIVWCPSDVALPEVGFSAEAYQASYTADLAKDGAWLRSRLRGLG</sequence>
<evidence type="ECO:0000313" key="2">
    <source>
        <dbReference type="Proteomes" id="UP000030300"/>
    </source>
</evidence>
<dbReference type="OrthoDB" id="5116883at2"/>